<evidence type="ECO:0000256" key="1">
    <source>
        <dbReference type="SAM" id="MobiDB-lite"/>
    </source>
</evidence>
<proteinExistence type="predicted"/>
<keyword evidence="2" id="KW-1133">Transmembrane helix</keyword>
<feature type="region of interest" description="Disordered" evidence="1">
    <location>
        <begin position="34"/>
        <end position="87"/>
    </location>
</feature>
<feature type="transmembrane region" description="Helical" evidence="2">
    <location>
        <begin position="6"/>
        <end position="28"/>
    </location>
</feature>
<reference evidence="3" key="1">
    <citation type="submission" date="2020-05" db="EMBL/GenBank/DDBJ databases">
        <authorList>
            <person name="Chiriac C."/>
            <person name="Salcher M."/>
            <person name="Ghai R."/>
            <person name="Kavagutti S V."/>
        </authorList>
    </citation>
    <scope>NUCLEOTIDE SEQUENCE</scope>
</reference>
<keyword evidence="2" id="KW-0812">Transmembrane</keyword>
<evidence type="ECO:0000313" key="3">
    <source>
        <dbReference type="EMBL" id="CAB5032414.1"/>
    </source>
</evidence>
<dbReference type="AlphaFoldDB" id="A0A6J7RU80"/>
<evidence type="ECO:0000256" key="2">
    <source>
        <dbReference type="SAM" id="Phobius"/>
    </source>
</evidence>
<organism evidence="3">
    <name type="scientific">freshwater metagenome</name>
    <dbReference type="NCBI Taxonomy" id="449393"/>
    <lineage>
        <taxon>unclassified sequences</taxon>
        <taxon>metagenomes</taxon>
        <taxon>ecological metagenomes</taxon>
    </lineage>
</organism>
<sequence>MNTWVFIFMMIVLKIPILALFGIVWWAIKQKPEKVEDSSGGGGSLKPVSPHPRSPLPRSPRRGPHGDPASPAPDRMRVTTPQQHDRA</sequence>
<accession>A0A6J7RU80</accession>
<gene>
    <name evidence="3" type="ORF">UFOPK4175_00476</name>
</gene>
<keyword evidence="2" id="KW-0472">Membrane</keyword>
<dbReference type="EMBL" id="CAFBPX010000062">
    <property type="protein sequence ID" value="CAB5032414.1"/>
    <property type="molecule type" value="Genomic_DNA"/>
</dbReference>
<feature type="compositionally biased region" description="Pro residues" evidence="1">
    <location>
        <begin position="49"/>
        <end position="58"/>
    </location>
</feature>
<protein>
    <submittedName>
        <fullName evidence="3">Unannotated protein</fullName>
    </submittedName>
</protein>
<name>A0A6J7RU80_9ZZZZ</name>